<comment type="caution">
    <text evidence="1">The sequence shown here is derived from an EMBL/GenBank/DDBJ whole genome shotgun (WGS) entry which is preliminary data.</text>
</comment>
<dbReference type="AlphaFoldDB" id="A0A956M2L7"/>
<evidence type="ECO:0008006" key="3">
    <source>
        <dbReference type="Google" id="ProtNLM"/>
    </source>
</evidence>
<proteinExistence type="predicted"/>
<name>A0A956M2L7_UNCEI</name>
<organism evidence="1 2">
    <name type="scientific">Eiseniibacteriota bacterium</name>
    <dbReference type="NCBI Taxonomy" id="2212470"/>
    <lineage>
        <taxon>Bacteria</taxon>
        <taxon>Candidatus Eiseniibacteriota</taxon>
    </lineage>
</organism>
<dbReference type="InterPro" id="IPR036059">
    <property type="entry name" value="TldD/PmbA_sf"/>
</dbReference>
<dbReference type="Proteomes" id="UP000697710">
    <property type="component" value="Unassembled WGS sequence"/>
</dbReference>
<dbReference type="InterPro" id="IPR035068">
    <property type="entry name" value="TldD/PmbA_N"/>
</dbReference>
<evidence type="ECO:0000313" key="2">
    <source>
        <dbReference type="Proteomes" id="UP000697710"/>
    </source>
</evidence>
<dbReference type="Gene3D" id="3.30.2290.10">
    <property type="entry name" value="PmbA/TldD superfamily"/>
    <property type="match status" value="1"/>
</dbReference>
<reference evidence="1" key="2">
    <citation type="journal article" date="2021" name="Microbiome">
        <title>Successional dynamics and alternative stable states in a saline activated sludge microbial community over 9 years.</title>
        <authorList>
            <person name="Wang Y."/>
            <person name="Ye J."/>
            <person name="Ju F."/>
            <person name="Liu L."/>
            <person name="Boyd J.A."/>
            <person name="Deng Y."/>
            <person name="Parks D.H."/>
            <person name="Jiang X."/>
            <person name="Yin X."/>
            <person name="Woodcroft B.J."/>
            <person name="Tyson G.W."/>
            <person name="Hugenholtz P."/>
            <person name="Polz M.F."/>
            <person name="Zhang T."/>
        </authorList>
    </citation>
    <scope>NUCLEOTIDE SEQUENCE</scope>
    <source>
        <strain evidence="1">HKST-UBA01</strain>
    </source>
</reference>
<dbReference type="GO" id="GO:0006508">
    <property type="term" value="P:proteolysis"/>
    <property type="evidence" value="ECO:0007669"/>
    <property type="project" value="InterPro"/>
</dbReference>
<feature type="non-terminal residue" evidence="1">
    <location>
        <position position="294"/>
    </location>
</feature>
<dbReference type="GO" id="GO:0008237">
    <property type="term" value="F:metallopeptidase activity"/>
    <property type="evidence" value="ECO:0007669"/>
    <property type="project" value="InterPro"/>
</dbReference>
<evidence type="ECO:0000313" key="1">
    <source>
        <dbReference type="EMBL" id="MCA9729678.1"/>
    </source>
</evidence>
<dbReference type="EMBL" id="JAGQHR010000797">
    <property type="protein sequence ID" value="MCA9729678.1"/>
    <property type="molecule type" value="Genomic_DNA"/>
</dbReference>
<protein>
    <recommendedName>
        <fullName evidence="3">TldD/PmbA family protein</fullName>
    </recommendedName>
</protein>
<reference evidence="1" key="1">
    <citation type="submission" date="2020-04" db="EMBL/GenBank/DDBJ databases">
        <authorList>
            <person name="Zhang T."/>
        </authorList>
    </citation>
    <scope>NUCLEOTIDE SEQUENCE</scope>
    <source>
        <strain evidence="1">HKST-UBA01</strain>
    </source>
</reference>
<dbReference type="SUPFAM" id="SSF111283">
    <property type="entry name" value="Putative modulator of DNA gyrase, PmbA/TldD"/>
    <property type="match status" value="1"/>
</dbReference>
<sequence length="294" mass="32445">MSEERFRWGREAAAPTEGEVARLRDALRSDRRLSGWKLERTLSRSHQVYLAKTNVEALRRGYTEAVAATIYVTSGDMLGSAEIQLRPGEADLVSQKIDEALVVARTAEVRPYPLAPQTELPVVEIEDPEITRTPERALENAHELLVSLADAERDLRLASAEIYVSHETISFENSEGLRADRSGTRVTAEVVVIGLGPNQSEAEIQGLLYRRRLPDLELSDWIPRLSTEARDATRARPPSLTGIPVVIGAEAVPSFVGPLQLQTSATSSFQGTTTWELGDPIFEGERRGDGLTLY</sequence>
<accession>A0A956M2L7</accession>
<gene>
    <name evidence="1" type="ORF">KC729_18495</name>
</gene>